<evidence type="ECO:0000313" key="1">
    <source>
        <dbReference type="EMBL" id="KAK7088682.1"/>
    </source>
</evidence>
<sequence length="315" mass="36023">MSSFRDQEKQRLVQYRRNLTGDKKENYKLQNRIRQQRFRERKTAAGGEFCTRAVLEKRRNQADDYRLKMRLYQRQRRANLSQEQKDLARSRRRELYLSKIADYRLQTPASAFLMQSAFNINAKATTTPHFQETAPTDYSQIFGPQAFFKEPGTVNSQGGSVRGQEQSGFLNTLNCEQSDVGASRNSMEEGDTGVGSDVKIEIDVAEDTPQCCFRTEPLQYVPFMEVVVTDNTATMPTVQTLEGQAAVSTHMDTWLKQEIQTPETQTAVNSHSDTWLKQEIQTPETQTAVSIHSDVWLKQEMLAPKTHAAVDQHSQ</sequence>
<keyword evidence="2" id="KW-1185">Reference proteome</keyword>
<dbReference type="Proteomes" id="UP001374579">
    <property type="component" value="Unassembled WGS sequence"/>
</dbReference>
<gene>
    <name evidence="1" type="ORF">V1264_022575</name>
</gene>
<evidence type="ECO:0000313" key="2">
    <source>
        <dbReference type="Proteomes" id="UP001374579"/>
    </source>
</evidence>
<organism evidence="1 2">
    <name type="scientific">Littorina saxatilis</name>
    <dbReference type="NCBI Taxonomy" id="31220"/>
    <lineage>
        <taxon>Eukaryota</taxon>
        <taxon>Metazoa</taxon>
        <taxon>Spiralia</taxon>
        <taxon>Lophotrochozoa</taxon>
        <taxon>Mollusca</taxon>
        <taxon>Gastropoda</taxon>
        <taxon>Caenogastropoda</taxon>
        <taxon>Littorinimorpha</taxon>
        <taxon>Littorinoidea</taxon>
        <taxon>Littorinidae</taxon>
        <taxon>Littorina</taxon>
    </lineage>
</organism>
<protein>
    <submittedName>
        <fullName evidence="1">Uncharacterized protein</fullName>
    </submittedName>
</protein>
<accession>A0AAN9FY53</accession>
<proteinExistence type="predicted"/>
<name>A0AAN9FY53_9CAEN</name>
<comment type="caution">
    <text evidence="1">The sequence shown here is derived from an EMBL/GenBank/DDBJ whole genome shotgun (WGS) entry which is preliminary data.</text>
</comment>
<reference evidence="1 2" key="1">
    <citation type="submission" date="2024-02" db="EMBL/GenBank/DDBJ databases">
        <title>Chromosome-scale genome assembly of the rough periwinkle Littorina saxatilis.</title>
        <authorList>
            <person name="De Jode A."/>
            <person name="Faria R."/>
            <person name="Formenti G."/>
            <person name="Sims Y."/>
            <person name="Smith T.P."/>
            <person name="Tracey A."/>
            <person name="Wood J.M.D."/>
            <person name="Zagrodzka Z.B."/>
            <person name="Johannesson K."/>
            <person name="Butlin R.K."/>
            <person name="Leder E.H."/>
        </authorList>
    </citation>
    <scope>NUCLEOTIDE SEQUENCE [LARGE SCALE GENOMIC DNA]</scope>
    <source>
        <strain evidence="1">Snail1</strain>
        <tissue evidence="1">Muscle</tissue>
    </source>
</reference>
<dbReference type="AlphaFoldDB" id="A0AAN9FY53"/>
<dbReference type="EMBL" id="JBAMIC010004070">
    <property type="protein sequence ID" value="KAK7088682.1"/>
    <property type="molecule type" value="Genomic_DNA"/>
</dbReference>